<gene>
    <name evidence="3" type="ORF">VHA01S_032_00170</name>
</gene>
<keyword evidence="1" id="KW-0472">Membrane</keyword>
<evidence type="ECO:0000313" key="4">
    <source>
        <dbReference type="Proteomes" id="UP000017800"/>
    </source>
</evidence>
<keyword evidence="3" id="KW-0808">Transferase</keyword>
<dbReference type="AlphaFoldDB" id="V5FMJ8"/>
<dbReference type="InterPro" id="IPR002656">
    <property type="entry name" value="Acyl_transf_3_dom"/>
</dbReference>
<feature type="transmembrane region" description="Helical" evidence="1">
    <location>
        <begin position="210"/>
        <end position="227"/>
    </location>
</feature>
<comment type="caution">
    <text evidence="3">The sequence shown here is derived from an EMBL/GenBank/DDBJ whole genome shotgun (WGS) entry which is preliminary data.</text>
</comment>
<feature type="transmembrane region" description="Helical" evidence="1">
    <location>
        <begin position="48"/>
        <end position="65"/>
    </location>
</feature>
<feature type="transmembrane region" description="Helical" evidence="1">
    <location>
        <begin position="292"/>
        <end position="312"/>
    </location>
</feature>
<feature type="transmembrane region" description="Helical" evidence="1">
    <location>
        <begin position="12"/>
        <end position="28"/>
    </location>
</feature>
<dbReference type="GO" id="GO:0016020">
    <property type="term" value="C:membrane"/>
    <property type="evidence" value="ECO:0007669"/>
    <property type="project" value="TreeGrafter"/>
</dbReference>
<feature type="transmembrane region" description="Helical" evidence="1">
    <location>
        <begin position="233"/>
        <end position="252"/>
    </location>
</feature>
<dbReference type="eggNOG" id="COG1835">
    <property type="taxonomic scope" value="Bacteria"/>
</dbReference>
<dbReference type="RefSeq" id="WP_023404420.1">
    <property type="nucleotide sequence ID" value="NZ_BAUJ01000032.1"/>
</dbReference>
<dbReference type="GO" id="GO:0016747">
    <property type="term" value="F:acyltransferase activity, transferring groups other than amino-acyl groups"/>
    <property type="evidence" value="ECO:0007669"/>
    <property type="project" value="InterPro"/>
</dbReference>
<sequence length="342" mass="39557">MREHRLTELDALRGIAALAVVIFHYFARYNEIYGHENLFVEWSRIGSYGVHLFFIISGFVIFWTLSRTARPLDFLVSRFSRLYPAYWVSLIFTFSVVYIFSLPGREVSMSSALVNILMFQEYLNVAHVDGVYWTLTVELTFYFWIFLLYTSSLINKVEEIFSFLVIVSMVHSLGIIFVPSILYKVFILKYIPFFIAGICFYKLVSDSGNLKTLIALALSLFSIIPIYSFEKFFYISFFYLLFYGAVSGRLKFLKAKPLVFFGGISYSLYLIHQNIGYVIINKSYDLQLNPVVGIIVATTISILLAIFVTNVIEKPALRLLRNAYNKSDHMQRLAVKFSRSRA</sequence>
<feature type="transmembrane region" description="Helical" evidence="1">
    <location>
        <begin position="187"/>
        <end position="203"/>
    </location>
</feature>
<proteinExistence type="predicted"/>
<feature type="transmembrane region" description="Helical" evidence="1">
    <location>
        <begin position="130"/>
        <end position="149"/>
    </location>
</feature>
<evidence type="ECO:0000259" key="2">
    <source>
        <dbReference type="Pfam" id="PF01757"/>
    </source>
</evidence>
<name>V5FMJ8_9VIBR</name>
<dbReference type="PANTHER" id="PTHR23028">
    <property type="entry name" value="ACETYLTRANSFERASE"/>
    <property type="match status" value="1"/>
</dbReference>
<accession>V5FMJ8</accession>
<feature type="transmembrane region" description="Helical" evidence="1">
    <location>
        <begin position="85"/>
        <end position="103"/>
    </location>
</feature>
<feature type="domain" description="Acyltransferase 3" evidence="2">
    <location>
        <begin position="8"/>
        <end position="308"/>
    </location>
</feature>
<dbReference type="PANTHER" id="PTHR23028:SF53">
    <property type="entry name" value="ACYL_TRANSF_3 DOMAIN-CONTAINING PROTEIN"/>
    <property type="match status" value="1"/>
</dbReference>
<evidence type="ECO:0000313" key="3">
    <source>
        <dbReference type="EMBL" id="GAD90067.1"/>
    </source>
</evidence>
<dbReference type="InterPro" id="IPR050879">
    <property type="entry name" value="Acyltransferase_3"/>
</dbReference>
<dbReference type="Proteomes" id="UP000017800">
    <property type="component" value="Unassembled WGS sequence"/>
</dbReference>
<dbReference type="EMBL" id="BAUJ01000032">
    <property type="protein sequence ID" value="GAD90067.1"/>
    <property type="molecule type" value="Genomic_DNA"/>
</dbReference>
<dbReference type="Pfam" id="PF01757">
    <property type="entry name" value="Acyl_transf_3"/>
    <property type="match status" value="1"/>
</dbReference>
<feature type="transmembrane region" description="Helical" evidence="1">
    <location>
        <begin position="161"/>
        <end position="181"/>
    </location>
</feature>
<organism evidence="3 4">
    <name type="scientific">Vibrio halioticoli NBRC 102217</name>
    <dbReference type="NCBI Taxonomy" id="1219072"/>
    <lineage>
        <taxon>Bacteria</taxon>
        <taxon>Pseudomonadati</taxon>
        <taxon>Pseudomonadota</taxon>
        <taxon>Gammaproteobacteria</taxon>
        <taxon>Vibrionales</taxon>
        <taxon>Vibrionaceae</taxon>
        <taxon>Vibrio</taxon>
    </lineage>
</organism>
<protein>
    <submittedName>
        <fullName evidence="3">Putative acyltransferase</fullName>
    </submittedName>
</protein>
<evidence type="ECO:0000256" key="1">
    <source>
        <dbReference type="SAM" id="Phobius"/>
    </source>
</evidence>
<feature type="transmembrane region" description="Helical" evidence="1">
    <location>
        <begin position="259"/>
        <end position="280"/>
    </location>
</feature>
<keyword evidence="1" id="KW-0812">Transmembrane</keyword>
<keyword evidence="3" id="KW-0012">Acyltransferase</keyword>
<dbReference type="OrthoDB" id="9767863at2"/>
<reference evidence="3 4" key="1">
    <citation type="submission" date="2013-11" db="EMBL/GenBank/DDBJ databases">
        <title>Whole genome shotgun sequence of Vibrio halioticoli NBRC 102217.</title>
        <authorList>
            <person name="Isaki S."/>
            <person name="Kimura A."/>
            <person name="Ohji S."/>
            <person name="Hosoyama A."/>
            <person name="Fujita N."/>
            <person name="Hashimoto M."/>
            <person name="Hosoyama Y."/>
            <person name="Yamazoe A."/>
        </authorList>
    </citation>
    <scope>NUCLEOTIDE SEQUENCE [LARGE SCALE GENOMIC DNA]</scope>
    <source>
        <strain evidence="3 4">NBRC 102217</strain>
    </source>
</reference>
<dbReference type="GO" id="GO:0000271">
    <property type="term" value="P:polysaccharide biosynthetic process"/>
    <property type="evidence" value="ECO:0007669"/>
    <property type="project" value="TreeGrafter"/>
</dbReference>
<keyword evidence="4" id="KW-1185">Reference proteome</keyword>
<keyword evidence="1" id="KW-1133">Transmembrane helix</keyword>